<dbReference type="Gene3D" id="3.40.309.10">
    <property type="entry name" value="Aldehyde Dehydrogenase, Chain A, domain 2"/>
    <property type="match status" value="1"/>
</dbReference>
<evidence type="ECO:0000256" key="6">
    <source>
        <dbReference type="ARBA" id="ARBA00049024"/>
    </source>
</evidence>
<accession>A0A1M4TWK3</accession>
<evidence type="ECO:0000256" key="5">
    <source>
        <dbReference type="ARBA" id="ARBA00023002"/>
    </source>
</evidence>
<keyword evidence="10" id="KW-1185">Reference proteome</keyword>
<evidence type="ECO:0000313" key="10">
    <source>
        <dbReference type="Proteomes" id="UP000184476"/>
    </source>
</evidence>
<name>A0A1M4TWK3_9BACL</name>
<evidence type="ECO:0000256" key="7">
    <source>
        <dbReference type="HAMAP-Rule" id="MF_00412"/>
    </source>
</evidence>
<dbReference type="UniPathway" id="UPA00098">
    <property type="reaction ID" value="UER00360"/>
</dbReference>
<dbReference type="SUPFAM" id="SSF53720">
    <property type="entry name" value="ALDH-like"/>
    <property type="match status" value="1"/>
</dbReference>
<dbReference type="GO" id="GO:0005737">
    <property type="term" value="C:cytoplasm"/>
    <property type="evidence" value="ECO:0007669"/>
    <property type="project" value="UniProtKB-SubCell"/>
</dbReference>
<dbReference type="InterPro" id="IPR016161">
    <property type="entry name" value="Ald_DH/histidinol_DH"/>
</dbReference>
<dbReference type="HAMAP" id="MF_00412">
    <property type="entry name" value="ProA"/>
    <property type="match status" value="1"/>
</dbReference>
<keyword evidence="7" id="KW-0963">Cytoplasm</keyword>
<dbReference type="AlphaFoldDB" id="A0A1M4TWK3"/>
<dbReference type="OrthoDB" id="9809970at2"/>
<dbReference type="Pfam" id="PF00171">
    <property type="entry name" value="Aldedh"/>
    <property type="match status" value="1"/>
</dbReference>
<comment type="pathway">
    <text evidence="1 7">Amino-acid biosynthesis; L-proline biosynthesis; L-glutamate 5-semialdehyde from L-glutamate: step 2/2.</text>
</comment>
<comment type="similarity">
    <text evidence="7">Belongs to the gamma-glutamyl phosphate reductase family.</text>
</comment>
<organism evidence="9 10">
    <name type="scientific">Seinonella peptonophila</name>
    <dbReference type="NCBI Taxonomy" id="112248"/>
    <lineage>
        <taxon>Bacteria</taxon>
        <taxon>Bacillati</taxon>
        <taxon>Bacillota</taxon>
        <taxon>Bacilli</taxon>
        <taxon>Bacillales</taxon>
        <taxon>Thermoactinomycetaceae</taxon>
        <taxon>Seinonella</taxon>
    </lineage>
</organism>
<keyword evidence="2 7" id="KW-0028">Amino-acid biosynthesis</keyword>
<keyword evidence="5 7" id="KW-0560">Oxidoreductase</keyword>
<dbReference type="CDD" id="cd07079">
    <property type="entry name" value="ALDH_F18-19_ProA-GPR"/>
    <property type="match status" value="1"/>
</dbReference>
<dbReference type="NCBIfam" id="TIGR00407">
    <property type="entry name" value="proA"/>
    <property type="match status" value="1"/>
</dbReference>
<dbReference type="PIRSF" id="PIRSF000151">
    <property type="entry name" value="GPR"/>
    <property type="match status" value="1"/>
</dbReference>
<keyword evidence="4 7" id="KW-0521">NADP</keyword>
<evidence type="ECO:0000256" key="2">
    <source>
        <dbReference type="ARBA" id="ARBA00022605"/>
    </source>
</evidence>
<dbReference type="GO" id="GO:0050661">
    <property type="term" value="F:NADP binding"/>
    <property type="evidence" value="ECO:0007669"/>
    <property type="project" value="InterPro"/>
</dbReference>
<dbReference type="FunFam" id="3.40.309.10:FF:000006">
    <property type="entry name" value="Gamma-glutamyl phosphate reductase"/>
    <property type="match status" value="1"/>
</dbReference>
<evidence type="ECO:0000259" key="8">
    <source>
        <dbReference type="Pfam" id="PF00171"/>
    </source>
</evidence>
<dbReference type="NCBIfam" id="NF001221">
    <property type="entry name" value="PRK00197.1"/>
    <property type="match status" value="1"/>
</dbReference>
<evidence type="ECO:0000256" key="1">
    <source>
        <dbReference type="ARBA" id="ARBA00004985"/>
    </source>
</evidence>
<sequence length="421" mass="46731">MSSFDLETYVLKCAKEAKQASDQLIMRTTEEKNIALAEMAELLWQERQKILDANKQDIKQAQLNGIPETRIDRLMIDEARIEGMIEGLHQLVALIDPVGEVIEQVTRPNGMKLEKVRVPFGVIGMVYESRPNVTVDAAGLAIKTGNAVVLRGGREALKTNQALVNALRLGLERANIPSTAIQLIERTERESVGILIRAKEWLDLVIPRGGAGLIQRVIEESLVPVIETGVGNCHLYVHEAANLKMAKEIAFNAKVQRPSVCNAIETLLVDQKIADDFLAQIVPLYREAEVEIRGCEKTNSIIEVEKVATEEDYAAEFLDLTIAVKVVKDLEEAIQHIHHYGTKHTEAIVTEDQQAAKQFLNRVDAAAVNHNVSTRFTDGFEYGLGAEIGISTQKLHARGPMGLQELTSYKYLVRGTGQIRE</sequence>
<dbReference type="EC" id="1.2.1.41" evidence="7"/>
<protein>
    <recommendedName>
        <fullName evidence="7">Gamma-glutamyl phosphate reductase</fullName>
        <shortName evidence="7">GPR</shortName>
        <ecNumber evidence="7">1.2.1.41</ecNumber>
    </recommendedName>
    <alternativeName>
        <fullName evidence="7">Glutamate-5-semialdehyde dehydrogenase</fullName>
    </alternativeName>
    <alternativeName>
        <fullName evidence="7">Glutamyl-gamma-semialdehyde dehydrogenase</fullName>
        <shortName evidence="7">GSA dehydrogenase</shortName>
    </alternativeName>
</protein>
<dbReference type="InterPro" id="IPR016162">
    <property type="entry name" value="Ald_DH_N"/>
</dbReference>
<comment type="function">
    <text evidence="7">Catalyzes the NADPH-dependent reduction of L-glutamate 5-phosphate into L-glutamate 5-semialdehyde and phosphate. The product spontaneously undergoes cyclization to form 1-pyrroline-5-carboxylate.</text>
</comment>
<gene>
    <name evidence="7" type="primary">proA</name>
    <name evidence="9" type="ORF">SAMN05444392_101682</name>
</gene>
<keyword evidence="3 7" id="KW-0641">Proline biosynthesis</keyword>
<comment type="catalytic activity">
    <reaction evidence="6 7">
        <text>L-glutamate 5-semialdehyde + phosphate + NADP(+) = L-glutamyl 5-phosphate + NADPH + H(+)</text>
        <dbReference type="Rhea" id="RHEA:19541"/>
        <dbReference type="ChEBI" id="CHEBI:15378"/>
        <dbReference type="ChEBI" id="CHEBI:43474"/>
        <dbReference type="ChEBI" id="CHEBI:57783"/>
        <dbReference type="ChEBI" id="CHEBI:58066"/>
        <dbReference type="ChEBI" id="CHEBI:58274"/>
        <dbReference type="ChEBI" id="CHEBI:58349"/>
        <dbReference type="EC" id="1.2.1.41"/>
    </reaction>
</comment>
<dbReference type="InterPro" id="IPR020593">
    <property type="entry name" value="G-glutamylP_reductase_CS"/>
</dbReference>
<dbReference type="InterPro" id="IPR000965">
    <property type="entry name" value="GPR_dom"/>
</dbReference>
<reference evidence="9 10" key="1">
    <citation type="submission" date="2016-11" db="EMBL/GenBank/DDBJ databases">
        <authorList>
            <person name="Jaros S."/>
            <person name="Januszkiewicz K."/>
            <person name="Wedrychowicz H."/>
        </authorList>
    </citation>
    <scope>NUCLEOTIDE SEQUENCE [LARGE SCALE GENOMIC DNA]</scope>
    <source>
        <strain evidence="9 10">DSM 44666</strain>
    </source>
</reference>
<comment type="subcellular location">
    <subcellularLocation>
        <location evidence="7">Cytoplasm</location>
    </subcellularLocation>
</comment>
<dbReference type="InterPro" id="IPR012134">
    <property type="entry name" value="Glu-5-SA_DH"/>
</dbReference>
<dbReference type="Proteomes" id="UP000184476">
    <property type="component" value="Unassembled WGS sequence"/>
</dbReference>
<proteinExistence type="inferred from homology"/>
<dbReference type="InterPro" id="IPR016163">
    <property type="entry name" value="Ald_DH_C"/>
</dbReference>
<dbReference type="GO" id="GO:0055129">
    <property type="term" value="P:L-proline biosynthetic process"/>
    <property type="evidence" value="ECO:0007669"/>
    <property type="project" value="UniProtKB-UniRule"/>
</dbReference>
<dbReference type="InterPro" id="IPR015590">
    <property type="entry name" value="Aldehyde_DH_dom"/>
</dbReference>
<evidence type="ECO:0000313" key="9">
    <source>
        <dbReference type="EMBL" id="SHE48829.1"/>
    </source>
</evidence>
<evidence type="ECO:0000256" key="4">
    <source>
        <dbReference type="ARBA" id="ARBA00022857"/>
    </source>
</evidence>
<dbReference type="RefSeq" id="WP_073151965.1">
    <property type="nucleotide sequence ID" value="NZ_FQVL01000001.1"/>
</dbReference>
<dbReference type="GO" id="GO:0004350">
    <property type="term" value="F:glutamate-5-semialdehyde dehydrogenase activity"/>
    <property type="evidence" value="ECO:0007669"/>
    <property type="project" value="UniProtKB-UniRule"/>
</dbReference>
<dbReference type="Gene3D" id="3.40.605.10">
    <property type="entry name" value="Aldehyde Dehydrogenase, Chain A, domain 1"/>
    <property type="match status" value="1"/>
</dbReference>
<evidence type="ECO:0000256" key="3">
    <source>
        <dbReference type="ARBA" id="ARBA00022650"/>
    </source>
</evidence>
<dbReference type="PANTHER" id="PTHR11063">
    <property type="entry name" value="GLUTAMATE SEMIALDEHYDE DEHYDROGENASE"/>
    <property type="match status" value="1"/>
</dbReference>
<feature type="domain" description="Aldehyde dehydrogenase" evidence="8">
    <location>
        <begin position="20"/>
        <end position="290"/>
    </location>
</feature>
<dbReference type="PANTHER" id="PTHR11063:SF8">
    <property type="entry name" value="DELTA-1-PYRROLINE-5-CARBOXYLATE SYNTHASE"/>
    <property type="match status" value="1"/>
</dbReference>
<dbReference type="STRING" id="112248.SAMN05444392_101682"/>
<dbReference type="EMBL" id="FQVL01000001">
    <property type="protein sequence ID" value="SHE48829.1"/>
    <property type="molecule type" value="Genomic_DNA"/>
</dbReference>
<dbReference type="PROSITE" id="PS01223">
    <property type="entry name" value="PROA"/>
    <property type="match status" value="1"/>
</dbReference>